<protein>
    <submittedName>
        <fullName evidence="4">Uncharacterized protein</fullName>
    </submittedName>
</protein>
<evidence type="ECO:0000313" key="5">
    <source>
        <dbReference type="Proteomes" id="UP001309876"/>
    </source>
</evidence>
<feature type="compositionally biased region" description="Polar residues" evidence="3">
    <location>
        <begin position="294"/>
        <end position="303"/>
    </location>
</feature>
<accession>A0AAN7SW08</accession>
<dbReference type="NCBIfam" id="TIGR00231">
    <property type="entry name" value="small_GTP"/>
    <property type="match status" value="1"/>
</dbReference>
<dbReference type="CDD" id="cd00154">
    <property type="entry name" value="Rab"/>
    <property type="match status" value="1"/>
</dbReference>
<dbReference type="SMART" id="SM00174">
    <property type="entry name" value="RHO"/>
    <property type="match status" value="1"/>
</dbReference>
<dbReference type="FunFam" id="3.40.50.300:FF:001447">
    <property type="entry name" value="Ras-related protein Rab-1B"/>
    <property type="match status" value="1"/>
</dbReference>
<dbReference type="SMART" id="SM00173">
    <property type="entry name" value="RAS"/>
    <property type="match status" value="1"/>
</dbReference>
<dbReference type="PANTHER" id="PTHR24073">
    <property type="entry name" value="DRAB5-RELATED"/>
    <property type="match status" value="1"/>
</dbReference>
<dbReference type="PROSITE" id="PS51421">
    <property type="entry name" value="RAS"/>
    <property type="match status" value="1"/>
</dbReference>
<proteinExistence type="predicted"/>
<feature type="compositionally biased region" description="Polar residues" evidence="3">
    <location>
        <begin position="20"/>
        <end position="33"/>
    </location>
</feature>
<feature type="region of interest" description="Disordered" evidence="3">
    <location>
        <begin position="330"/>
        <end position="357"/>
    </location>
</feature>
<evidence type="ECO:0000313" key="4">
    <source>
        <dbReference type="EMBL" id="KAK5082317.1"/>
    </source>
</evidence>
<dbReference type="SMART" id="SM00175">
    <property type="entry name" value="RAB"/>
    <property type="match status" value="1"/>
</dbReference>
<dbReference type="Gene3D" id="3.40.50.300">
    <property type="entry name" value="P-loop containing nucleotide triphosphate hydrolases"/>
    <property type="match status" value="1"/>
</dbReference>
<name>A0AAN7SW08_9EURO</name>
<dbReference type="SMART" id="SM00176">
    <property type="entry name" value="RAN"/>
    <property type="match status" value="1"/>
</dbReference>
<dbReference type="PROSITE" id="PS51417">
    <property type="entry name" value="ARF"/>
    <property type="match status" value="1"/>
</dbReference>
<dbReference type="Proteomes" id="UP001309876">
    <property type="component" value="Unassembled WGS sequence"/>
</dbReference>
<gene>
    <name evidence="4" type="ORF">LTR05_007463</name>
</gene>
<dbReference type="GO" id="GO:0003924">
    <property type="term" value="F:GTPase activity"/>
    <property type="evidence" value="ECO:0007669"/>
    <property type="project" value="InterPro"/>
</dbReference>
<organism evidence="4 5">
    <name type="scientific">Lithohypha guttulata</name>
    <dbReference type="NCBI Taxonomy" id="1690604"/>
    <lineage>
        <taxon>Eukaryota</taxon>
        <taxon>Fungi</taxon>
        <taxon>Dikarya</taxon>
        <taxon>Ascomycota</taxon>
        <taxon>Pezizomycotina</taxon>
        <taxon>Eurotiomycetes</taxon>
        <taxon>Chaetothyriomycetidae</taxon>
        <taxon>Chaetothyriales</taxon>
        <taxon>Trichomeriaceae</taxon>
        <taxon>Lithohypha</taxon>
    </lineage>
</organism>
<comment type="caution">
    <text evidence="4">The sequence shown here is derived from an EMBL/GenBank/DDBJ whole genome shotgun (WGS) entry which is preliminary data.</text>
</comment>
<reference evidence="4 5" key="1">
    <citation type="submission" date="2023-08" db="EMBL/GenBank/DDBJ databases">
        <title>Black Yeasts Isolated from many extreme environments.</title>
        <authorList>
            <person name="Coleine C."/>
            <person name="Stajich J.E."/>
            <person name="Selbmann L."/>
        </authorList>
    </citation>
    <scope>NUCLEOTIDE SEQUENCE [LARGE SCALE GENOMIC DNA]</scope>
    <source>
        <strain evidence="4 5">CCFEE 5910</strain>
    </source>
</reference>
<sequence length="357" mass="38919">MPRQKPLPAITTTLTAAAPNISTSKPSVESSSRDYSPASVVEAKIVVIGAQGVGKTSLVQKFVNPNASVATKPTIGAEFVTKKLHDSDTNTTVRLQVWDTAGQERFRSISRLYYRGAHAGILCYDVTSESSWEEMKEWLEEIRQNCEFSSNESKPGTGMILHVVGTKVDLVVDDPSKRQVSFERTITYVAEHLAGLNLVASTSSTPPLTMKSGNVASNSVMSPDSKRSSIFWTQDPAWDSCHEVSARDNDGIEEVFRVIAKKLIDQRNKRVASEQSQTPWPGSEGDYFSHQDPRSANTMNTGSFRLGHGHRRSWLGLPGVAAGLGIGGDNSNDLGNGSTANSFTRDPEEARRRGRCC</sequence>
<dbReference type="PRINTS" id="PR00449">
    <property type="entry name" value="RASTRNSFRMNG"/>
</dbReference>
<feature type="region of interest" description="Disordered" evidence="3">
    <location>
        <begin position="267"/>
        <end position="303"/>
    </location>
</feature>
<dbReference type="InterPro" id="IPR005225">
    <property type="entry name" value="Small_GTP-bd"/>
</dbReference>
<dbReference type="InterPro" id="IPR027417">
    <property type="entry name" value="P-loop_NTPase"/>
</dbReference>
<evidence type="ECO:0000256" key="1">
    <source>
        <dbReference type="ARBA" id="ARBA00022741"/>
    </source>
</evidence>
<dbReference type="Pfam" id="PF00071">
    <property type="entry name" value="Ras"/>
    <property type="match status" value="1"/>
</dbReference>
<evidence type="ECO:0000256" key="3">
    <source>
        <dbReference type="SAM" id="MobiDB-lite"/>
    </source>
</evidence>
<feature type="region of interest" description="Disordered" evidence="3">
    <location>
        <begin position="12"/>
        <end position="33"/>
    </location>
</feature>
<dbReference type="EMBL" id="JAVRRJ010000008">
    <property type="protein sequence ID" value="KAK5082317.1"/>
    <property type="molecule type" value="Genomic_DNA"/>
</dbReference>
<dbReference type="GO" id="GO:0005525">
    <property type="term" value="F:GTP binding"/>
    <property type="evidence" value="ECO:0007669"/>
    <property type="project" value="UniProtKB-KW"/>
</dbReference>
<dbReference type="PROSITE" id="PS51420">
    <property type="entry name" value="RHO"/>
    <property type="match status" value="1"/>
</dbReference>
<dbReference type="SUPFAM" id="SSF52540">
    <property type="entry name" value="P-loop containing nucleoside triphosphate hydrolases"/>
    <property type="match status" value="1"/>
</dbReference>
<evidence type="ECO:0000256" key="2">
    <source>
        <dbReference type="ARBA" id="ARBA00023134"/>
    </source>
</evidence>
<keyword evidence="2" id="KW-0342">GTP-binding</keyword>
<dbReference type="PROSITE" id="PS51419">
    <property type="entry name" value="RAB"/>
    <property type="match status" value="1"/>
</dbReference>
<keyword evidence="1" id="KW-0547">Nucleotide-binding</keyword>
<dbReference type="InterPro" id="IPR001806">
    <property type="entry name" value="Small_GTPase"/>
</dbReference>
<keyword evidence="5" id="KW-1185">Reference proteome</keyword>
<dbReference type="AlphaFoldDB" id="A0AAN7SW08"/>